<protein>
    <recommendedName>
        <fullName evidence="2">GIY-YIG domain-containing protein</fullName>
    </recommendedName>
</protein>
<dbReference type="Gene3D" id="3.40.1440.10">
    <property type="entry name" value="GIY-YIG endonuclease"/>
    <property type="match status" value="1"/>
</dbReference>
<gene>
    <name evidence="3" type="ORF">A3B50_04060</name>
</gene>
<reference evidence="3 4" key="1">
    <citation type="journal article" date="2016" name="Nat. Commun.">
        <title>Thousands of microbial genomes shed light on interconnected biogeochemical processes in an aquifer system.</title>
        <authorList>
            <person name="Anantharaman K."/>
            <person name="Brown C.T."/>
            <person name="Hug L.A."/>
            <person name="Sharon I."/>
            <person name="Castelle C.J."/>
            <person name="Probst A.J."/>
            <person name="Thomas B.C."/>
            <person name="Singh A."/>
            <person name="Wilkins M.J."/>
            <person name="Karaoz U."/>
            <person name="Brodie E.L."/>
            <person name="Williams K.H."/>
            <person name="Hubbard S.S."/>
            <person name="Banfield J.F."/>
        </authorList>
    </citation>
    <scope>NUCLEOTIDE SEQUENCE [LARGE SCALE GENOMIC DNA]</scope>
</reference>
<dbReference type="SMART" id="SM00465">
    <property type="entry name" value="GIYc"/>
    <property type="match status" value="1"/>
</dbReference>
<evidence type="ECO:0000313" key="3">
    <source>
        <dbReference type="EMBL" id="OGK50450.1"/>
    </source>
</evidence>
<dbReference type="SUPFAM" id="SSF82771">
    <property type="entry name" value="GIY-YIG endonuclease"/>
    <property type="match status" value="1"/>
</dbReference>
<comment type="caution">
    <text evidence="3">The sequence shown here is derived from an EMBL/GenBank/DDBJ whole genome shotgun (WGS) entry which is preliminary data.</text>
</comment>
<evidence type="ECO:0000256" key="1">
    <source>
        <dbReference type="ARBA" id="ARBA00007435"/>
    </source>
</evidence>
<dbReference type="CDD" id="cd10448">
    <property type="entry name" value="GIY-YIG_unchar_3"/>
    <property type="match status" value="1"/>
</dbReference>
<dbReference type="Proteomes" id="UP000178558">
    <property type="component" value="Unassembled WGS sequence"/>
</dbReference>
<dbReference type="AlphaFoldDB" id="A0A1F7J4B5"/>
<dbReference type="PROSITE" id="PS50164">
    <property type="entry name" value="GIY_YIG"/>
    <property type="match status" value="1"/>
</dbReference>
<accession>A0A1F7J4B5</accession>
<dbReference type="EMBL" id="MGAQ01000016">
    <property type="protein sequence ID" value="OGK50450.1"/>
    <property type="molecule type" value="Genomic_DNA"/>
</dbReference>
<dbReference type="InterPro" id="IPR050190">
    <property type="entry name" value="UPF0213_domain"/>
</dbReference>
<proteinExistence type="inferred from homology"/>
<dbReference type="Pfam" id="PF01541">
    <property type="entry name" value="GIY-YIG"/>
    <property type="match status" value="1"/>
</dbReference>
<feature type="domain" description="GIY-YIG" evidence="2">
    <location>
        <begin position="2"/>
        <end position="77"/>
    </location>
</feature>
<comment type="similarity">
    <text evidence="1">Belongs to the UPF0213 family.</text>
</comment>
<sequence>MKQGFVYVMANSRPTLYTGVTSNLVKRVYEHKNNTKKGFTSKYRLHKLVYFEICETIESAIIREKQIKDMNRVNKLRMIALLNPTLKDLYNLILGKPE</sequence>
<dbReference type="InterPro" id="IPR000305">
    <property type="entry name" value="GIY-YIG_endonuc"/>
</dbReference>
<evidence type="ECO:0000313" key="4">
    <source>
        <dbReference type="Proteomes" id="UP000178558"/>
    </source>
</evidence>
<dbReference type="PANTHER" id="PTHR34477">
    <property type="entry name" value="UPF0213 PROTEIN YHBQ"/>
    <property type="match status" value="1"/>
</dbReference>
<evidence type="ECO:0000259" key="2">
    <source>
        <dbReference type="PROSITE" id="PS50164"/>
    </source>
</evidence>
<name>A0A1F7J4B5_9BACT</name>
<dbReference type="PANTHER" id="PTHR34477:SF5">
    <property type="entry name" value="BSL5627 PROTEIN"/>
    <property type="match status" value="1"/>
</dbReference>
<organism evidence="3 4">
    <name type="scientific">Candidatus Roizmanbacteria bacterium RIFCSPLOWO2_01_FULL_40_42</name>
    <dbReference type="NCBI Taxonomy" id="1802066"/>
    <lineage>
        <taxon>Bacteria</taxon>
        <taxon>Candidatus Roizmaniibacteriota</taxon>
    </lineage>
</organism>
<dbReference type="InterPro" id="IPR035901">
    <property type="entry name" value="GIY-YIG_endonuc_sf"/>
</dbReference>